<dbReference type="InterPro" id="IPR046796">
    <property type="entry name" value="Transposase_32_dom"/>
</dbReference>
<accession>A0ABU6YEK6</accession>
<name>A0ABU6YEK6_9FABA</name>
<gene>
    <name evidence="2" type="ORF">PIB30_048996</name>
</gene>
<proteinExistence type="predicted"/>
<dbReference type="Pfam" id="PF20167">
    <property type="entry name" value="Transposase_32"/>
    <property type="match status" value="1"/>
</dbReference>
<evidence type="ECO:0000259" key="1">
    <source>
        <dbReference type="Pfam" id="PF20167"/>
    </source>
</evidence>
<dbReference type="EMBL" id="JASCZI010241981">
    <property type="protein sequence ID" value="MED6208847.1"/>
    <property type="molecule type" value="Genomic_DNA"/>
</dbReference>
<sequence>MAFVRSRGELGHIRPKLPSCTARLRPLLGASARPRVCAMALVRPCPSTWCSRTSYWKGRVPARAHLCTFWAPKRTARPRDDVSIKNSNPLSFSLILTSFSHFFSNPLNSKTHIFTHHHYYIDFVCETRLLRIAKCREGESKPPPMTPFPRGFEAHETRADEEMKDVVHERIVRLDGDEDRGFRERLLGLGWGFMYEDLVRINVSMVREFCANFCSAKQDHVFLRGKRTPFTEAHIRRYLGIPGEALDDDQDDNFVALVKAYERGDDMNMAEIYSVIGREETNWANDPANHTIPKSINNGILNPRTTAWHKIINANIDPKTHGTNFHI</sequence>
<comment type="caution">
    <text evidence="2">The sequence shown here is derived from an EMBL/GenBank/DDBJ whole genome shotgun (WGS) entry which is preliminary data.</text>
</comment>
<feature type="domain" description="Putative plant transposon protein" evidence="1">
    <location>
        <begin position="189"/>
        <end position="324"/>
    </location>
</feature>
<evidence type="ECO:0000313" key="2">
    <source>
        <dbReference type="EMBL" id="MED6208847.1"/>
    </source>
</evidence>
<dbReference type="Proteomes" id="UP001341840">
    <property type="component" value="Unassembled WGS sequence"/>
</dbReference>
<protein>
    <recommendedName>
        <fullName evidence="1">Putative plant transposon protein domain-containing protein</fullName>
    </recommendedName>
</protein>
<reference evidence="2 3" key="1">
    <citation type="journal article" date="2023" name="Plants (Basel)">
        <title>Bridging the Gap: Combining Genomics and Transcriptomics Approaches to Understand Stylosanthes scabra, an Orphan Legume from the Brazilian Caatinga.</title>
        <authorList>
            <person name="Ferreira-Neto J.R.C."/>
            <person name="da Silva M.D."/>
            <person name="Binneck E."/>
            <person name="de Melo N.F."/>
            <person name="da Silva R.H."/>
            <person name="de Melo A.L.T.M."/>
            <person name="Pandolfi V."/>
            <person name="Bustamante F.O."/>
            <person name="Brasileiro-Vidal A.C."/>
            <person name="Benko-Iseppon A.M."/>
        </authorList>
    </citation>
    <scope>NUCLEOTIDE SEQUENCE [LARGE SCALE GENOMIC DNA]</scope>
    <source>
        <tissue evidence="2">Leaves</tissue>
    </source>
</reference>
<evidence type="ECO:0000313" key="3">
    <source>
        <dbReference type="Proteomes" id="UP001341840"/>
    </source>
</evidence>
<keyword evidence="3" id="KW-1185">Reference proteome</keyword>
<organism evidence="2 3">
    <name type="scientific">Stylosanthes scabra</name>
    <dbReference type="NCBI Taxonomy" id="79078"/>
    <lineage>
        <taxon>Eukaryota</taxon>
        <taxon>Viridiplantae</taxon>
        <taxon>Streptophyta</taxon>
        <taxon>Embryophyta</taxon>
        <taxon>Tracheophyta</taxon>
        <taxon>Spermatophyta</taxon>
        <taxon>Magnoliopsida</taxon>
        <taxon>eudicotyledons</taxon>
        <taxon>Gunneridae</taxon>
        <taxon>Pentapetalae</taxon>
        <taxon>rosids</taxon>
        <taxon>fabids</taxon>
        <taxon>Fabales</taxon>
        <taxon>Fabaceae</taxon>
        <taxon>Papilionoideae</taxon>
        <taxon>50 kb inversion clade</taxon>
        <taxon>dalbergioids sensu lato</taxon>
        <taxon>Dalbergieae</taxon>
        <taxon>Pterocarpus clade</taxon>
        <taxon>Stylosanthes</taxon>
    </lineage>
</organism>